<gene>
    <name evidence="1" type="ORF">DFJ43DRAFT_1059848</name>
</gene>
<reference evidence="1" key="2">
    <citation type="journal article" date="2023" name="Proc. Natl. Acad. Sci. U.S.A.">
        <title>A global phylogenomic analysis of the shiitake genus Lentinula.</title>
        <authorList>
            <person name="Sierra-Patev S."/>
            <person name="Min B."/>
            <person name="Naranjo-Ortiz M."/>
            <person name="Looney B."/>
            <person name="Konkel Z."/>
            <person name="Slot J.C."/>
            <person name="Sakamoto Y."/>
            <person name="Steenwyk J.L."/>
            <person name="Rokas A."/>
            <person name="Carro J."/>
            <person name="Camarero S."/>
            <person name="Ferreira P."/>
            <person name="Molpeceres G."/>
            <person name="Ruiz-Duenas F.J."/>
            <person name="Serrano A."/>
            <person name="Henrissat B."/>
            <person name="Drula E."/>
            <person name="Hughes K.W."/>
            <person name="Mata J.L."/>
            <person name="Ishikawa N.K."/>
            <person name="Vargas-Isla R."/>
            <person name="Ushijima S."/>
            <person name="Smith C.A."/>
            <person name="Donoghue J."/>
            <person name="Ahrendt S."/>
            <person name="Andreopoulos W."/>
            <person name="He G."/>
            <person name="LaButti K."/>
            <person name="Lipzen A."/>
            <person name="Ng V."/>
            <person name="Riley R."/>
            <person name="Sandor L."/>
            <person name="Barry K."/>
            <person name="Martinez A.T."/>
            <person name="Xiao Y."/>
            <person name="Gibbons J.G."/>
            <person name="Terashima K."/>
            <person name="Grigoriev I.V."/>
            <person name="Hibbett D."/>
        </authorList>
    </citation>
    <scope>NUCLEOTIDE SEQUENCE</scope>
    <source>
        <strain evidence="1">ET3784</strain>
    </source>
</reference>
<evidence type="ECO:0000313" key="2">
    <source>
        <dbReference type="Proteomes" id="UP001176059"/>
    </source>
</evidence>
<dbReference type="Proteomes" id="UP001176059">
    <property type="component" value="Unassembled WGS sequence"/>
</dbReference>
<feature type="non-terminal residue" evidence="1">
    <location>
        <position position="81"/>
    </location>
</feature>
<comment type="caution">
    <text evidence="1">The sequence shown here is derived from an EMBL/GenBank/DDBJ whole genome shotgun (WGS) entry which is preliminary data.</text>
</comment>
<evidence type="ECO:0000313" key="1">
    <source>
        <dbReference type="EMBL" id="KAJ3734967.1"/>
    </source>
</evidence>
<protein>
    <submittedName>
        <fullName evidence="1">Uncharacterized protein</fullName>
    </submittedName>
</protein>
<sequence>MRCAVLDFTWILARLGQFSLPGSIAETSASVALDSCLHMLSTLASVYTDCSLDEPCVQKHLSTSRYRRLTNSGEIQLFGYL</sequence>
<reference evidence="1" key="1">
    <citation type="submission" date="2022-08" db="EMBL/GenBank/DDBJ databases">
        <authorList>
            <consortium name="DOE Joint Genome Institute"/>
            <person name="Min B."/>
            <person name="Sierra-Patev S."/>
            <person name="Naranjo-Ortiz M."/>
            <person name="Looney B."/>
            <person name="Konkel Z."/>
            <person name="Slot J.C."/>
            <person name="Sakamoto Y."/>
            <person name="Steenwyk J.L."/>
            <person name="Rokas A."/>
            <person name="Carro J."/>
            <person name="Camarero S."/>
            <person name="Ferreira P."/>
            <person name="Molpeceres G."/>
            <person name="Ruiz-duenas F.J."/>
            <person name="Serrano A."/>
            <person name="Henrissat B."/>
            <person name="Drula E."/>
            <person name="Hughes K.W."/>
            <person name="Mata J.L."/>
            <person name="Ishikawa N.K."/>
            <person name="Vargas-Isla R."/>
            <person name="Ushijima S."/>
            <person name="Smith C.A."/>
            <person name="Ahrendt S."/>
            <person name="Andreopoulos W."/>
            <person name="He G."/>
            <person name="LaButti K."/>
            <person name="Lipzen A."/>
            <person name="Ng V."/>
            <person name="Riley R."/>
            <person name="Sandor L."/>
            <person name="Barry K."/>
            <person name="Martinez A.T."/>
            <person name="Xiao Y."/>
            <person name="Gibbons J.G."/>
            <person name="Terashima K."/>
            <person name="Hibbett D.S."/>
            <person name="Grigoriev I.V."/>
        </authorList>
    </citation>
    <scope>NUCLEOTIDE SEQUENCE</scope>
    <source>
        <strain evidence="1">ET3784</strain>
    </source>
</reference>
<dbReference type="AlphaFoldDB" id="A0AA38JMD5"/>
<organism evidence="1 2">
    <name type="scientific">Lentinula guzmanii</name>
    <dbReference type="NCBI Taxonomy" id="2804957"/>
    <lineage>
        <taxon>Eukaryota</taxon>
        <taxon>Fungi</taxon>
        <taxon>Dikarya</taxon>
        <taxon>Basidiomycota</taxon>
        <taxon>Agaricomycotina</taxon>
        <taxon>Agaricomycetes</taxon>
        <taxon>Agaricomycetidae</taxon>
        <taxon>Agaricales</taxon>
        <taxon>Marasmiineae</taxon>
        <taxon>Omphalotaceae</taxon>
        <taxon>Lentinula</taxon>
    </lineage>
</organism>
<keyword evidence="2" id="KW-1185">Reference proteome</keyword>
<proteinExistence type="predicted"/>
<dbReference type="EMBL" id="JANVFO010000011">
    <property type="protein sequence ID" value="KAJ3734967.1"/>
    <property type="molecule type" value="Genomic_DNA"/>
</dbReference>
<accession>A0AA38JMD5</accession>
<name>A0AA38JMD5_9AGAR</name>